<evidence type="ECO:0000256" key="5">
    <source>
        <dbReference type="SAM" id="Coils"/>
    </source>
</evidence>
<dbReference type="InterPro" id="IPR029095">
    <property type="entry name" value="NarX-like_N"/>
</dbReference>
<dbReference type="STRING" id="1193502.SHALO_0910"/>
<evidence type="ECO:0000313" key="9">
    <source>
        <dbReference type="Proteomes" id="UP000094609"/>
    </source>
</evidence>
<sequence length="459" mass="52158">MIKPTTISTKMKLAGGLLSFVIIFIISLTVMMNQMSKKDSYIINIAGKQRMLSQKISKETFFIVHRHTNDFRELNTAVGLFESSLKDLLYGNDAKGIYAPQNDRIQTKLEEVMALWLPFRVEVEALKSGIEEVRPDMEVLTPRIEKLLVLSDTVVQRMVGANLSNIHIDLSGRQRMLSQRMGLYVNRYLRSANAQDLLVYADAKALYNKTIKSFLDDAAVKNAPEVYAIVKENNAYWEEYMLYLDHVIALESEINKHLAFVYEKNVQLLNAMDEAVWLYTDHSEAKNDMFLKFQYIALLIGLIIIVYAFVMTKEITEHLEGFVQKAKELAHGDISSFSGQNVTLSSHSEDELKEASTHISLFVQKVNLAMKDSEDALKKAENAVSQLQQLAEEVEDVIEDMGIDENAKKTFDKNVNATEDIAIQSAENLIHVNRMLQKLKKSLNAMVESSNQTDEKKEV</sequence>
<dbReference type="AlphaFoldDB" id="A0A1D7TI77"/>
<evidence type="ECO:0000259" key="7">
    <source>
        <dbReference type="Pfam" id="PF13675"/>
    </source>
</evidence>
<reference evidence="9" key="1">
    <citation type="submission" date="2016-08" db="EMBL/GenBank/DDBJ databases">
        <title>Complete genome sequence of the organohalide-respiring Epsilonproteobacterium Sulfurospirillum halorespirans.</title>
        <authorList>
            <person name="Goris T."/>
            <person name="Zimmermann J."/>
            <person name="Schenz B."/>
            <person name="Lemos M."/>
            <person name="Hackermueller J."/>
            <person name="Diekert G."/>
        </authorList>
    </citation>
    <scope>NUCLEOTIDE SEQUENCE [LARGE SCALE GENOMIC DNA]</scope>
    <source>
        <strain>DSM 13726</strain>
        <strain evidence="9">PCE-M2</strain>
    </source>
</reference>
<dbReference type="Gene3D" id="6.10.340.10">
    <property type="match status" value="1"/>
</dbReference>
<keyword evidence="5" id="KW-0175">Coiled coil</keyword>
<comment type="subcellular location">
    <subcellularLocation>
        <location evidence="1">Membrane</location>
        <topology evidence="1">Multi-pass membrane protein</topology>
    </subcellularLocation>
</comment>
<dbReference type="PATRIC" id="fig|1193502.14.peg.917"/>
<feature type="transmembrane region" description="Helical" evidence="6">
    <location>
        <begin position="293"/>
        <end position="310"/>
    </location>
</feature>
<proteinExistence type="predicted"/>
<name>A0A1D7TI77_9BACT</name>
<dbReference type="RefSeq" id="WP_069477553.1">
    <property type="nucleotide sequence ID" value="NZ_CP017111.1"/>
</dbReference>
<evidence type="ECO:0000256" key="3">
    <source>
        <dbReference type="ARBA" id="ARBA00022989"/>
    </source>
</evidence>
<keyword evidence="2 6" id="KW-0812">Transmembrane</keyword>
<evidence type="ECO:0000256" key="2">
    <source>
        <dbReference type="ARBA" id="ARBA00022692"/>
    </source>
</evidence>
<keyword evidence="3 6" id="KW-1133">Transmembrane helix</keyword>
<accession>A0A1D7TI77</accession>
<evidence type="ECO:0000313" key="8">
    <source>
        <dbReference type="EMBL" id="AOO64691.1"/>
    </source>
</evidence>
<organism evidence="8 9">
    <name type="scientific">Sulfurospirillum halorespirans DSM 13726</name>
    <dbReference type="NCBI Taxonomy" id="1193502"/>
    <lineage>
        <taxon>Bacteria</taxon>
        <taxon>Pseudomonadati</taxon>
        <taxon>Campylobacterota</taxon>
        <taxon>Epsilonproteobacteria</taxon>
        <taxon>Campylobacterales</taxon>
        <taxon>Sulfurospirillaceae</taxon>
        <taxon>Sulfurospirillum</taxon>
    </lineage>
</organism>
<dbReference type="EMBL" id="CP017111">
    <property type="protein sequence ID" value="AOO64691.1"/>
    <property type="molecule type" value="Genomic_DNA"/>
</dbReference>
<feature type="transmembrane region" description="Helical" evidence="6">
    <location>
        <begin position="13"/>
        <end position="32"/>
    </location>
</feature>
<keyword evidence="9" id="KW-1185">Reference proteome</keyword>
<protein>
    <submittedName>
        <fullName evidence="8">PilJ domain-containing protein</fullName>
    </submittedName>
</protein>
<evidence type="ECO:0000256" key="6">
    <source>
        <dbReference type="SAM" id="Phobius"/>
    </source>
</evidence>
<feature type="coiled-coil region" evidence="5">
    <location>
        <begin position="363"/>
        <end position="400"/>
    </location>
</feature>
<dbReference type="Pfam" id="PF13675">
    <property type="entry name" value="PilJ"/>
    <property type="match status" value="1"/>
</dbReference>
<dbReference type="KEGG" id="shal:SHALO_0910"/>
<gene>
    <name evidence="8" type="ORF">SHALO_0910</name>
</gene>
<evidence type="ECO:0000256" key="4">
    <source>
        <dbReference type="ARBA" id="ARBA00023136"/>
    </source>
</evidence>
<feature type="domain" description="NarX-like N-terminal" evidence="7">
    <location>
        <begin position="32"/>
        <end position="125"/>
    </location>
</feature>
<evidence type="ECO:0000256" key="1">
    <source>
        <dbReference type="ARBA" id="ARBA00004141"/>
    </source>
</evidence>
<dbReference type="GO" id="GO:0016020">
    <property type="term" value="C:membrane"/>
    <property type="evidence" value="ECO:0007669"/>
    <property type="project" value="UniProtKB-SubCell"/>
</dbReference>
<dbReference type="Proteomes" id="UP000094609">
    <property type="component" value="Chromosome"/>
</dbReference>
<keyword evidence="4 6" id="KW-0472">Membrane</keyword>